<dbReference type="SUPFAM" id="SSF51182">
    <property type="entry name" value="RmlC-like cupins"/>
    <property type="match status" value="1"/>
</dbReference>
<dbReference type="Pfam" id="PF06249">
    <property type="entry name" value="EutQ"/>
    <property type="match status" value="1"/>
</dbReference>
<evidence type="ECO:0000313" key="1">
    <source>
        <dbReference type="EMBL" id="TWI38407.1"/>
    </source>
</evidence>
<organism evidence="1 2">
    <name type="scientific">Mesorhizobium tianshanense</name>
    <dbReference type="NCBI Taxonomy" id="39844"/>
    <lineage>
        <taxon>Bacteria</taxon>
        <taxon>Pseudomonadati</taxon>
        <taxon>Pseudomonadota</taxon>
        <taxon>Alphaproteobacteria</taxon>
        <taxon>Hyphomicrobiales</taxon>
        <taxon>Phyllobacteriaceae</taxon>
        <taxon>Mesorhizobium</taxon>
    </lineage>
</organism>
<sequence length="131" mass="14039">MPRFDPKRIQKYTSDGATEWMEHSGFSLADVVNEDEAPAAKLGALGFTRSPKGASSQFQFEYDEVLVVTKGRCTVRSHGEALTAAPGETIYLPAGVAGEIVADDDLEIVYVASSPYGAVNRQAKAELLGKT</sequence>
<dbReference type="RefSeq" id="WP_145716984.1">
    <property type="nucleotide sequence ID" value="NZ_BSPF01000084.1"/>
</dbReference>
<accession>A0A562P1Q6</accession>
<comment type="caution">
    <text evidence="1">The sequence shown here is derived from an EMBL/GenBank/DDBJ whole genome shotgun (WGS) entry which is preliminary data.</text>
</comment>
<dbReference type="InterPro" id="IPR011051">
    <property type="entry name" value="RmlC_Cupin_sf"/>
</dbReference>
<dbReference type="Proteomes" id="UP000317122">
    <property type="component" value="Unassembled WGS sequence"/>
</dbReference>
<dbReference type="InterPro" id="IPR014710">
    <property type="entry name" value="RmlC-like_jellyroll"/>
</dbReference>
<evidence type="ECO:0000313" key="2">
    <source>
        <dbReference type="Proteomes" id="UP000317122"/>
    </source>
</evidence>
<gene>
    <name evidence="1" type="ORF">IQ26_02331</name>
</gene>
<dbReference type="OrthoDB" id="3828611at2"/>
<keyword evidence="2" id="KW-1185">Reference proteome</keyword>
<dbReference type="AlphaFoldDB" id="A0A562P1Q6"/>
<dbReference type="Gene3D" id="2.60.120.10">
    <property type="entry name" value="Jelly Rolls"/>
    <property type="match status" value="1"/>
</dbReference>
<name>A0A562P1Q6_9HYPH</name>
<protein>
    <submittedName>
        <fullName evidence="1">Ethanolamine utilization protein EutQ</fullName>
    </submittedName>
</protein>
<reference evidence="1 2" key="1">
    <citation type="journal article" date="2015" name="Stand. Genomic Sci.">
        <title>Genomic Encyclopedia of Bacterial and Archaeal Type Strains, Phase III: the genomes of soil and plant-associated and newly described type strains.</title>
        <authorList>
            <person name="Whitman W.B."/>
            <person name="Woyke T."/>
            <person name="Klenk H.P."/>
            <person name="Zhou Y."/>
            <person name="Lilburn T.G."/>
            <person name="Beck B.J."/>
            <person name="De Vos P."/>
            <person name="Vandamme P."/>
            <person name="Eisen J.A."/>
            <person name="Garrity G."/>
            <person name="Hugenholtz P."/>
            <person name="Kyrpides N.C."/>
        </authorList>
    </citation>
    <scope>NUCLEOTIDE SEQUENCE [LARGE SCALE GENOMIC DNA]</scope>
    <source>
        <strain evidence="1 2">CGMCC 1.2546</strain>
    </source>
</reference>
<proteinExistence type="predicted"/>
<dbReference type="EMBL" id="VLKT01000012">
    <property type="protein sequence ID" value="TWI38407.1"/>
    <property type="molecule type" value="Genomic_DNA"/>
</dbReference>
<dbReference type="InterPro" id="IPR010424">
    <property type="entry name" value="EutQ"/>
</dbReference>